<gene>
    <name evidence="5" type="ORF">PSA7680_00876</name>
</gene>
<keyword evidence="3" id="KW-0732">Signal</keyword>
<keyword evidence="6" id="KW-1185">Reference proteome</keyword>
<feature type="domain" description="Periplasmic binding protein" evidence="4">
    <location>
        <begin position="34"/>
        <end position="281"/>
    </location>
</feature>
<evidence type="ECO:0000313" key="6">
    <source>
        <dbReference type="Proteomes" id="UP000193409"/>
    </source>
</evidence>
<feature type="chain" id="PRO_5012848176" evidence="3">
    <location>
        <begin position="27"/>
        <end position="315"/>
    </location>
</feature>
<dbReference type="Proteomes" id="UP000193409">
    <property type="component" value="Unassembled WGS sequence"/>
</dbReference>
<evidence type="ECO:0000313" key="5">
    <source>
        <dbReference type="EMBL" id="SLN22429.1"/>
    </source>
</evidence>
<evidence type="ECO:0000256" key="3">
    <source>
        <dbReference type="SAM" id="SignalP"/>
    </source>
</evidence>
<dbReference type="EMBL" id="FWFQ01000004">
    <property type="protein sequence ID" value="SLN22429.1"/>
    <property type="molecule type" value="Genomic_DNA"/>
</dbReference>
<dbReference type="CDD" id="cd06312">
    <property type="entry name" value="PBP1_ABC_sugar_binding-like"/>
    <property type="match status" value="1"/>
</dbReference>
<dbReference type="InterPro" id="IPR028082">
    <property type="entry name" value="Peripla_BP_I"/>
</dbReference>
<evidence type="ECO:0000256" key="2">
    <source>
        <dbReference type="ARBA" id="ARBA00007639"/>
    </source>
</evidence>
<evidence type="ECO:0000256" key="1">
    <source>
        <dbReference type="ARBA" id="ARBA00004418"/>
    </source>
</evidence>
<proteinExistence type="inferred from homology"/>
<reference evidence="5 6" key="1">
    <citation type="submission" date="2017-03" db="EMBL/GenBank/DDBJ databases">
        <authorList>
            <person name="Afonso C.L."/>
            <person name="Miller P.J."/>
            <person name="Scott M.A."/>
            <person name="Spackman E."/>
            <person name="Goraichik I."/>
            <person name="Dimitrov K.M."/>
            <person name="Suarez D.L."/>
            <person name="Swayne D.E."/>
        </authorList>
    </citation>
    <scope>NUCLEOTIDE SEQUENCE [LARGE SCALE GENOMIC DNA]</scope>
    <source>
        <strain evidence="5 6">CECT 7680</strain>
    </source>
</reference>
<dbReference type="PANTHER" id="PTHR30036">
    <property type="entry name" value="D-XYLOSE-BINDING PERIPLASMIC PROTEIN"/>
    <property type="match status" value="1"/>
</dbReference>
<dbReference type="Gene3D" id="3.40.50.2300">
    <property type="match status" value="2"/>
</dbReference>
<dbReference type="SUPFAM" id="SSF53822">
    <property type="entry name" value="Periplasmic binding protein-like I"/>
    <property type="match status" value="1"/>
</dbReference>
<dbReference type="InterPro" id="IPR050555">
    <property type="entry name" value="Bact_Solute-Bind_Prot2"/>
</dbReference>
<accession>A0A1Y5RTI1</accession>
<comment type="subcellular location">
    <subcellularLocation>
        <location evidence="1">Periplasm</location>
    </subcellularLocation>
</comment>
<evidence type="ECO:0000259" key="4">
    <source>
        <dbReference type="Pfam" id="PF13407"/>
    </source>
</evidence>
<sequence>MKKFMKTLAVTAAATAALAGGTVAQAEGEKYVLVSHAPDSDSWWNTIKNGIALAGEQMGVEVEYRNPPTGDLADMARIIEQAAASGPNGIITTLSDYDVLKGPIMDAVASGVDVIIMNSGTPEQAREVGALMYVGQPEYDAGFAAGQRAKADGVSSFLCVNHYISSPSSTERCQGFADALGVELGDQMIDSGQDPAEIKNRVLAYLNANPDTDAILTLGPTSADPTLLALEENGMAGDIYFGTFDLGENIVQGIKDGVINWGIDQQPFLQAYLPVVVLTNYHRYGVLPGNNINSGPGFVTADGLEMVEKFAGEYR</sequence>
<organism evidence="5 6">
    <name type="scientific">Pseudoruegeria aquimaris</name>
    <dbReference type="NCBI Taxonomy" id="393663"/>
    <lineage>
        <taxon>Bacteria</taxon>
        <taxon>Pseudomonadati</taxon>
        <taxon>Pseudomonadota</taxon>
        <taxon>Alphaproteobacteria</taxon>
        <taxon>Rhodobacterales</taxon>
        <taxon>Roseobacteraceae</taxon>
        <taxon>Pseudoruegeria</taxon>
    </lineage>
</organism>
<dbReference type="OrthoDB" id="257716at2"/>
<dbReference type="RefSeq" id="WP_085867432.1">
    <property type="nucleotide sequence ID" value="NZ_FWFQ01000004.1"/>
</dbReference>
<dbReference type="InterPro" id="IPR025997">
    <property type="entry name" value="SBP_2_dom"/>
</dbReference>
<comment type="similarity">
    <text evidence="2">Belongs to the bacterial solute-binding protein 2 family.</text>
</comment>
<feature type="signal peptide" evidence="3">
    <location>
        <begin position="1"/>
        <end position="26"/>
    </location>
</feature>
<dbReference type="GO" id="GO:0030246">
    <property type="term" value="F:carbohydrate binding"/>
    <property type="evidence" value="ECO:0007669"/>
    <property type="project" value="TreeGrafter"/>
</dbReference>
<protein>
    <submittedName>
        <fullName evidence="5">Periplasmic binding proteins and sugar binding domain of LacI family protein</fullName>
    </submittedName>
</protein>
<dbReference type="PANTHER" id="PTHR30036:SF7">
    <property type="entry name" value="ABC TRANSPORTER PERIPLASMIC-BINDING PROTEIN YPHF"/>
    <property type="match status" value="1"/>
</dbReference>
<dbReference type="GO" id="GO:0030288">
    <property type="term" value="C:outer membrane-bounded periplasmic space"/>
    <property type="evidence" value="ECO:0007669"/>
    <property type="project" value="TreeGrafter"/>
</dbReference>
<dbReference type="Pfam" id="PF13407">
    <property type="entry name" value="Peripla_BP_4"/>
    <property type="match status" value="1"/>
</dbReference>
<dbReference type="AlphaFoldDB" id="A0A1Y5RTI1"/>
<name>A0A1Y5RTI1_9RHOB</name>